<evidence type="ECO:0000313" key="3">
    <source>
        <dbReference type="Proteomes" id="UP000199028"/>
    </source>
</evidence>
<dbReference type="RefSeq" id="WP_245983820.1">
    <property type="nucleotide sequence ID" value="NZ_FOFT01000017.1"/>
</dbReference>
<dbReference type="EMBL" id="FOFT01000017">
    <property type="protein sequence ID" value="SES49155.1"/>
    <property type="molecule type" value="Genomic_DNA"/>
</dbReference>
<accession>A0A1H9XSK8</accession>
<proteinExistence type="predicted"/>
<name>A0A1H9XSK8_9PSEU</name>
<evidence type="ECO:0000313" key="2">
    <source>
        <dbReference type="EMBL" id="SES49155.1"/>
    </source>
</evidence>
<keyword evidence="3" id="KW-1185">Reference proteome</keyword>
<evidence type="ECO:0000256" key="1">
    <source>
        <dbReference type="SAM" id="MobiDB-lite"/>
    </source>
</evidence>
<protein>
    <submittedName>
        <fullName evidence="2">Uncharacterized protein</fullName>
    </submittedName>
</protein>
<dbReference type="SUPFAM" id="SSF89372">
    <property type="entry name" value="Fucose-specific lectin"/>
    <property type="match status" value="1"/>
</dbReference>
<dbReference type="Proteomes" id="UP000199028">
    <property type="component" value="Unassembled WGS sequence"/>
</dbReference>
<dbReference type="AlphaFoldDB" id="A0A1H9XSK8"/>
<sequence>MSGVGWQPSAFGEPERLGTGLASEPSLIQQANGQLDIFGQGTGGDLVHTWVVPGIGWQTSPFGDFEHLGSGY</sequence>
<reference evidence="3" key="1">
    <citation type="submission" date="2016-10" db="EMBL/GenBank/DDBJ databases">
        <authorList>
            <person name="Varghese N."/>
            <person name="Submissions S."/>
        </authorList>
    </citation>
    <scope>NUCLEOTIDE SEQUENCE [LARGE SCALE GENOMIC DNA]</scope>
    <source>
        <strain evidence="3">CGMCC 4.578</strain>
    </source>
</reference>
<gene>
    <name evidence="2" type="ORF">SAMN05216195_11794</name>
</gene>
<organism evidence="2 3">
    <name type="scientific">Lentzea flaviverrucosa</name>
    <dbReference type="NCBI Taxonomy" id="200379"/>
    <lineage>
        <taxon>Bacteria</taxon>
        <taxon>Bacillati</taxon>
        <taxon>Actinomycetota</taxon>
        <taxon>Actinomycetes</taxon>
        <taxon>Pseudonocardiales</taxon>
        <taxon>Pseudonocardiaceae</taxon>
        <taxon>Lentzea</taxon>
    </lineage>
</organism>
<feature type="region of interest" description="Disordered" evidence="1">
    <location>
        <begin position="1"/>
        <end position="20"/>
    </location>
</feature>